<evidence type="ECO:0000313" key="3">
    <source>
        <dbReference type="Proteomes" id="UP000266841"/>
    </source>
</evidence>
<keyword evidence="3" id="KW-1185">Reference proteome</keyword>
<dbReference type="Proteomes" id="UP000266841">
    <property type="component" value="Unassembled WGS sequence"/>
</dbReference>
<protein>
    <submittedName>
        <fullName evidence="2">Uncharacterized protein</fullName>
    </submittedName>
</protein>
<evidence type="ECO:0000313" key="2">
    <source>
        <dbReference type="EMBL" id="EJK44418.1"/>
    </source>
</evidence>
<comment type="caution">
    <text evidence="2">The sequence shown here is derived from an EMBL/GenBank/DDBJ whole genome shotgun (WGS) entry which is preliminary data.</text>
</comment>
<dbReference type="EMBL" id="AGNL01049708">
    <property type="protein sequence ID" value="EJK44418.1"/>
    <property type="molecule type" value="Genomic_DNA"/>
</dbReference>
<sequence>MALTFQSGWRRTGPDCARPFRAPHVRHGVVGVDRHEVTPVPAPGLGRRESDDLGQEQLGTAVRPRLAEPPRRPLQAPTLAVLFVQVGPRRAEQTEGPVPGPPAAQDLARARVRPVGRARPGPPPPRESP</sequence>
<proteinExistence type="predicted"/>
<gene>
    <name evidence="2" type="ORF">THAOC_37041</name>
</gene>
<feature type="region of interest" description="Disordered" evidence="1">
    <location>
        <begin position="31"/>
        <end position="129"/>
    </location>
</feature>
<reference evidence="2 3" key="1">
    <citation type="journal article" date="2012" name="Genome Biol.">
        <title>Genome and low-iron response of an oceanic diatom adapted to chronic iron limitation.</title>
        <authorList>
            <person name="Lommer M."/>
            <person name="Specht M."/>
            <person name="Roy A.S."/>
            <person name="Kraemer L."/>
            <person name="Andreson R."/>
            <person name="Gutowska M.A."/>
            <person name="Wolf J."/>
            <person name="Bergner S.V."/>
            <person name="Schilhabel M.B."/>
            <person name="Klostermeier U.C."/>
            <person name="Beiko R.G."/>
            <person name="Rosenstiel P."/>
            <person name="Hippler M."/>
            <person name="Laroche J."/>
        </authorList>
    </citation>
    <scope>NUCLEOTIDE SEQUENCE [LARGE SCALE GENOMIC DNA]</scope>
    <source>
        <strain evidence="2 3">CCMP1005</strain>
    </source>
</reference>
<organism evidence="2 3">
    <name type="scientific">Thalassiosira oceanica</name>
    <name type="common">Marine diatom</name>
    <dbReference type="NCBI Taxonomy" id="159749"/>
    <lineage>
        <taxon>Eukaryota</taxon>
        <taxon>Sar</taxon>
        <taxon>Stramenopiles</taxon>
        <taxon>Ochrophyta</taxon>
        <taxon>Bacillariophyta</taxon>
        <taxon>Coscinodiscophyceae</taxon>
        <taxon>Thalassiosirophycidae</taxon>
        <taxon>Thalassiosirales</taxon>
        <taxon>Thalassiosiraceae</taxon>
        <taxon>Thalassiosira</taxon>
    </lineage>
</organism>
<dbReference type="AlphaFoldDB" id="K0QYT3"/>
<feature type="non-terminal residue" evidence="2">
    <location>
        <position position="129"/>
    </location>
</feature>
<evidence type="ECO:0000256" key="1">
    <source>
        <dbReference type="SAM" id="MobiDB-lite"/>
    </source>
</evidence>
<accession>K0QYT3</accession>
<feature type="compositionally biased region" description="Pro residues" evidence="1">
    <location>
        <begin position="120"/>
        <end position="129"/>
    </location>
</feature>
<name>K0QYT3_THAOC</name>